<feature type="non-terminal residue" evidence="1">
    <location>
        <position position="261"/>
    </location>
</feature>
<name>X1J0E3_9ZZZZ</name>
<accession>X1J0E3</accession>
<sequence>PSTECIDDLVANLGSTPHGSDVPIDDRLTWLVVGNARSEQEIIRQFRDVVAGIPMAEYLQYDTGVLWECTKLVDGFMHAMAEVTPLVAQREAMDMAEKTHAEFGFITPLWPEIPMRDDKRFEDWRCPMCCGHLCPPLTKEVIGGFAWVMDYRSYRGRVLGPWGYWREPFTETAPMGLFDLSKFSVLFRIVSQMKFNMLFGSDEDEVTLRRWEMDYDAAMRREPDRIRRAWWESVSFDARYPFPQASFFASIELRHESKPRP</sequence>
<comment type="caution">
    <text evidence="1">The sequence shown here is derived from an EMBL/GenBank/DDBJ whole genome shotgun (WGS) entry which is preliminary data.</text>
</comment>
<proteinExistence type="predicted"/>
<dbReference type="AlphaFoldDB" id="X1J0E3"/>
<reference evidence="1" key="1">
    <citation type="journal article" date="2014" name="Front. Microbiol.">
        <title>High frequency of phylogenetically diverse reductive dehalogenase-homologous genes in deep subseafloor sedimentary metagenomes.</title>
        <authorList>
            <person name="Kawai M."/>
            <person name="Futagami T."/>
            <person name="Toyoda A."/>
            <person name="Takaki Y."/>
            <person name="Nishi S."/>
            <person name="Hori S."/>
            <person name="Arai W."/>
            <person name="Tsubouchi T."/>
            <person name="Morono Y."/>
            <person name="Uchiyama I."/>
            <person name="Ito T."/>
            <person name="Fujiyama A."/>
            <person name="Inagaki F."/>
            <person name="Takami H."/>
        </authorList>
    </citation>
    <scope>NUCLEOTIDE SEQUENCE</scope>
    <source>
        <strain evidence="1">Expedition CK06-06</strain>
    </source>
</reference>
<dbReference type="EMBL" id="BARU01032502">
    <property type="protein sequence ID" value="GAH71819.1"/>
    <property type="molecule type" value="Genomic_DNA"/>
</dbReference>
<gene>
    <name evidence="1" type="ORF">S03H2_51252</name>
</gene>
<feature type="non-terminal residue" evidence="1">
    <location>
        <position position="1"/>
    </location>
</feature>
<evidence type="ECO:0000313" key="1">
    <source>
        <dbReference type="EMBL" id="GAH71819.1"/>
    </source>
</evidence>
<organism evidence="1">
    <name type="scientific">marine sediment metagenome</name>
    <dbReference type="NCBI Taxonomy" id="412755"/>
    <lineage>
        <taxon>unclassified sequences</taxon>
        <taxon>metagenomes</taxon>
        <taxon>ecological metagenomes</taxon>
    </lineage>
</organism>
<protein>
    <submittedName>
        <fullName evidence="1">Uncharacterized protein</fullName>
    </submittedName>
</protein>